<evidence type="ECO:0000256" key="1">
    <source>
        <dbReference type="ARBA" id="ARBA00022723"/>
    </source>
</evidence>
<comment type="caution">
    <text evidence="10">The sequence shown here is derived from an EMBL/GenBank/DDBJ whole genome shotgun (WGS) entry which is preliminary data.</text>
</comment>
<dbReference type="GO" id="GO:0006457">
    <property type="term" value="P:protein folding"/>
    <property type="evidence" value="ECO:0007669"/>
    <property type="project" value="InterPro"/>
</dbReference>
<keyword evidence="1 6" id="KW-0479">Metal-binding</keyword>
<evidence type="ECO:0000313" key="10">
    <source>
        <dbReference type="EMBL" id="KAF5100387.1"/>
    </source>
</evidence>
<dbReference type="Pfam" id="PF00226">
    <property type="entry name" value="DnaJ"/>
    <property type="match status" value="1"/>
</dbReference>
<evidence type="ECO:0000256" key="4">
    <source>
        <dbReference type="ARBA" id="ARBA00022833"/>
    </source>
</evidence>
<dbReference type="SUPFAM" id="SSF49493">
    <property type="entry name" value="HSP40/DnaJ peptide-binding domain"/>
    <property type="match status" value="2"/>
</dbReference>
<dbReference type="Pfam" id="PF01556">
    <property type="entry name" value="DnaJ_C"/>
    <property type="match status" value="1"/>
</dbReference>
<dbReference type="CDD" id="cd10747">
    <property type="entry name" value="DnaJ_C"/>
    <property type="match status" value="1"/>
</dbReference>
<sequence>MILNGYYEVDYYEVLGVARDATTAEIRKAYRKLALSHHPDKVPEEGRVEAESKFKEISQAYEILSDETSSRHGFSGYGYEQPGSEPKPPPKKKGGKTEDGHVDFPITLEELYKGKVVKFTSHRNKLCPSCQGPKAKPRTCAKCQGSGSIKKLQTLAPGIVTNKYVDCPSCKGRGELFREKDRCKPCTGTGLTDETKILEAYFPRGAQDGHKVVLEGEADEEFGKKPGAVIIEVHQQPHPVFERKRNDLYATIKVSLAEAICGFSRTVIQHLDGRGIRITSPPGTVIRPNEIIKVQREGMPIPRTDTAGDLYLHVDIIFPDNGWCLENSELRKVRDVLPVPAETAKDFKIPENQIDDVDYSITKTEDVSI</sequence>
<reference evidence="10" key="1">
    <citation type="journal article" date="2020" name="Front. Microbiol.">
        <title>Phenotypic and Genetic Characterization of the Cheese Ripening Yeast Geotrichum candidum.</title>
        <authorList>
            <person name="Perkins V."/>
            <person name="Vignola S."/>
            <person name="Lessard M.H."/>
            <person name="Plante P.L."/>
            <person name="Corbeil J."/>
            <person name="Dugat-Bony E."/>
            <person name="Frenette M."/>
            <person name="Labrie S."/>
        </authorList>
    </citation>
    <scope>NUCLEOTIDE SEQUENCE</scope>
    <source>
        <strain evidence="10">LMA-70</strain>
    </source>
</reference>
<dbReference type="InterPro" id="IPR002939">
    <property type="entry name" value="DnaJ_C"/>
</dbReference>
<dbReference type="InterPro" id="IPR001623">
    <property type="entry name" value="DnaJ_domain"/>
</dbReference>
<dbReference type="GO" id="GO:0008270">
    <property type="term" value="F:zinc ion binding"/>
    <property type="evidence" value="ECO:0007669"/>
    <property type="project" value="UniProtKB-KW"/>
</dbReference>
<dbReference type="GO" id="GO:0051082">
    <property type="term" value="F:unfolded protein binding"/>
    <property type="evidence" value="ECO:0007669"/>
    <property type="project" value="InterPro"/>
</dbReference>
<dbReference type="InterPro" id="IPR001305">
    <property type="entry name" value="HSP_DnaJ_Cys-rich_dom"/>
</dbReference>
<dbReference type="PANTHER" id="PTHR43888">
    <property type="entry name" value="DNAJ-LIKE-2, ISOFORM A-RELATED"/>
    <property type="match status" value="1"/>
</dbReference>
<reference evidence="10" key="2">
    <citation type="submission" date="2020-01" db="EMBL/GenBank/DDBJ databases">
        <authorList>
            <person name="Perkins V."/>
            <person name="Lessard M.-H."/>
            <person name="Dugat-Bony E."/>
            <person name="Frenette M."/>
            <person name="Labrie S."/>
        </authorList>
    </citation>
    <scope>NUCLEOTIDE SEQUENCE</scope>
    <source>
        <strain evidence="10">LMA-70</strain>
    </source>
</reference>
<evidence type="ECO:0000259" key="8">
    <source>
        <dbReference type="PROSITE" id="PS50076"/>
    </source>
</evidence>
<dbReference type="CDD" id="cd06257">
    <property type="entry name" value="DnaJ"/>
    <property type="match status" value="1"/>
</dbReference>
<dbReference type="PROSITE" id="PS51188">
    <property type="entry name" value="ZF_CR"/>
    <property type="match status" value="1"/>
</dbReference>
<keyword evidence="4 6" id="KW-0862">Zinc</keyword>
<dbReference type="SUPFAM" id="SSF46565">
    <property type="entry name" value="Chaperone J-domain"/>
    <property type="match status" value="1"/>
</dbReference>
<dbReference type="InterPro" id="IPR044713">
    <property type="entry name" value="DNJA1/2-like"/>
</dbReference>
<evidence type="ECO:0000313" key="11">
    <source>
        <dbReference type="Proteomes" id="UP000750522"/>
    </source>
</evidence>
<keyword evidence="5" id="KW-0143">Chaperone</keyword>
<dbReference type="InterPro" id="IPR008971">
    <property type="entry name" value="HSP40/DnaJ_pept-bd"/>
</dbReference>
<evidence type="ECO:0000259" key="9">
    <source>
        <dbReference type="PROSITE" id="PS51188"/>
    </source>
</evidence>
<organism evidence="10 11">
    <name type="scientific">Geotrichum candidum</name>
    <name type="common">Oospora lactis</name>
    <name type="synonym">Dipodascus geotrichum</name>
    <dbReference type="NCBI Taxonomy" id="1173061"/>
    <lineage>
        <taxon>Eukaryota</taxon>
        <taxon>Fungi</taxon>
        <taxon>Dikarya</taxon>
        <taxon>Ascomycota</taxon>
        <taxon>Saccharomycotina</taxon>
        <taxon>Dipodascomycetes</taxon>
        <taxon>Dipodascales</taxon>
        <taxon>Dipodascaceae</taxon>
        <taxon>Geotrichum</taxon>
    </lineage>
</organism>
<feature type="zinc finger region" description="CR-type" evidence="6">
    <location>
        <begin position="114"/>
        <end position="195"/>
    </location>
</feature>
<evidence type="ECO:0000256" key="7">
    <source>
        <dbReference type="SAM" id="MobiDB-lite"/>
    </source>
</evidence>
<dbReference type="GO" id="GO:0030544">
    <property type="term" value="F:Hsp70 protein binding"/>
    <property type="evidence" value="ECO:0007669"/>
    <property type="project" value="InterPro"/>
</dbReference>
<proteinExistence type="predicted"/>
<name>A0A9P5G6Z9_GEOCN</name>
<dbReference type="Gene3D" id="2.60.260.20">
    <property type="entry name" value="Urease metallochaperone UreE, N-terminal domain"/>
    <property type="match status" value="2"/>
</dbReference>
<dbReference type="Pfam" id="PF00684">
    <property type="entry name" value="DnaJ_CXXCXGXG"/>
    <property type="match status" value="1"/>
</dbReference>
<dbReference type="InterPro" id="IPR036869">
    <property type="entry name" value="J_dom_sf"/>
</dbReference>
<dbReference type="InterPro" id="IPR036410">
    <property type="entry name" value="HSP_DnaJ_Cys-rich_dom_sf"/>
</dbReference>
<dbReference type="Proteomes" id="UP000750522">
    <property type="component" value="Unassembled WGS sequence"/>
</dbReference>
<evidence type="ECO:0000256" key="3">
    <source>
        <dbReference type="ARBA" id="ARBA00022771"/>
    </source>
</evidence>
<protein>
    <submittedName>
        <fullName evidence="10">Uncharacterized protein</fullName>
    </submittedName>
</protein>
<dbReference type="SUPFAM" id="SSF57938">
    <property type="entry name" value="DnaJ/Hsp40 cysteine-rich domain"/>
    <property type="match status" value="1"/>
</dbReference>
<evidence type="ECO:0000256" key="6">
    <source>
        <dbReference type="PROSITE-ProRule" id="PRU00546"/>
    </source>
</evidence>
<dbReference type="FunFam" id="2.60.260.20:FF:000003">
    <property type="entry name" value="DnaJ subfamily A member 2"/>
    <property type="match status" value="1"/>
</dbReference>
<dbReference type="PRINTS" id="PR00625">
    <property type="entry name" value="JDOMAIN"/>
</dbReference>
<keyword evidence="2" id="KW-0677">Repeat</keyword>
<dbReference type="CDD" id="cd10719">
    <property type="entry name" value="DnaJ_zf"/>
    <property type="match status" value="1"/>
</dbReference>
<feature type="domain" description="J" evidence="8">
    <location>
        <begin position="10"/>
        <end position="78"/>
    </location>
</feature>
<gene>
    <name evidence="10" type="ORF">DV451_002614</name>
</gene>
<dbReference type="AlphaFoldDB" id="A0A9P5G6Z9"/>
<dbReference type="Gene3D" id="1.10.287.110">
    <property type="entry name" value="DnaJ domain"/>
    <property type="match status" value="1"/>
</dbReference>
<feature type="region of interest" description="Disordered" evidence="7">
    <location>
        <begin position="68"/>
        <end position="101"/>
    </location>
</feature>
<dbReference type="EMBL" id="QQZK01000048">
    <property type="protein sequence ID" value="KAF5100387.1"/>
    <property type="molecule type" value="Genomic_DNA"/>
</dbReference>
<feature type="domain" description="CR-type" evidence="9">
    <location>
        <begin position="114"/>
        <end position="195"/>
    </location>
</feature>
<dbReference type="FunFam" id="2.10.230.10:FF:000001">
    <property type="entry name" value="DnaJ subfamily A member 2"/>
    <property type="match status" value="1"/>
</dbReference>
<dbReference type="Gene3D" id="2.10.230.10">
    <property type="entry name" value="Heat shock protein DnaJ, cysteine-rich domain"/>
    <property type="match status" value="1"/>
</dbReference>
<keyword evidence="3 6" id="KW-0863">Zinc-finger</keyword>
<dbReference type="PROSITE" id="PS50076">
    <property type="entry name" value="DNAJ_2"/>
    <property type="match status" value="1"/>
</dbReference>
<evidence type="ECO:0000256" key="5">
    <source>
        <dbReference type="ARBA" id="ARBA00023186"/>
    </source>
</evidence>
<dbReference type="SMART" id="SM00271">
    <property type="entry name" value="DnaJ"/>
    <property type="match status" value="1"/>
</dbReference>
<accession>A0A9P5G6Z9</accession>
<evidence type="ECO:0000256" key="2">
    <source>
        <dbReference type="ARBA" id="ARBA00022737"/>
    </source>
</evidence>